<dbReference type="EMBL" id="CAJVPY010006288">
    <property type="protein sequence ID" value="CAG8659802.1"/>
    <property type="molecule type" value="Genomic_DNA"/>
</dbReference>
<sequence>MVTDISRQENGNCETVSHYQKVANMRNVEENHQGKLLPKETKSAEFEEVEVFRAIAQEYFPEEIDEETETILRDLNTEESEWEDYSTDEYEIWECELDKELTTNEIEHESYL</sequence>
<gene>
    <name evidence="1" type="ORF">DERYTH_LOCUS10648</name>
</gene>
<organism evidence="1 2">
    <name type="scientific">Dentiscutata erythropus</name>
    <dbReference type="NCBI Taxonomy" id="1348616"/>
    <lineage>
        <taxon>Eukaryota</taxon>
        <taxon>Fungi</taxon>
        <taxon>Fungi incertae sedis</taxon>
        <taxon>Mucoromycota</taxon>
        <taxon>Glomeromycotina</taxon>
        <taxon>Glomeromycetes</taxon>
        <taxon>Diversisporales</taxon>
        <taxon>Gigasporaceae</taxon>
        <taxon>Dentiscutata</taxon>
    </lineage>
</organism>
<name>A0A9N9E088_9GLOM</name>
<dbReference type="Proteomes" id="UP000789405">
    <property type="component" value="Unassembled WGS sequence"/>
</dbReference>
<evidence type="ECO:0000313" key="2">
    <source>
        <dbReference type="Proteomes" id="UP000789405"/>
    </source>
</evidence>
<dbReference type="AlphaFoldDB" id="A0A9N9E088"/>
<reference evidence="1" key="1">
    <citation type="submission" date="2021-06" db="EMBL/GenBank/DDBJ databases">
        <authorList>
            <person name="Kallberg Y."/>
            <person name="Tangrot J."/>
            <person name="Rosling A."/>
        </authorList>
    </citation>
    <scope>NUCLEOTIDE SEQUENCE</scope>
    <source>
        <strain evidence="1">MA453B</strain>
    </source>
</reference>
<comment type="caution">
    <text evidence="1">The sequence shown here is derived from an EMBL/GenBank/DDBJ whole genome shotgun (WGS) entry which is preliminary data.</text>
</comment>
<protein>
    <submittedName>
        <fullName evidence="1">19423_t:CDS:1</fullName>
    </submittedName>
</protein>
<evidence type="ECO:0000313" key="1">
    <source>
        <dbReference type="EMBL" id="CAG8659802.1"/>
    </source>
</evidence>
<accession>A0A9N9E088</accession>
<proteinExistence type="predicted"/>
<keyword evidence="2" id="KW-1185">Reference proteome</keyword>